<organism evidence="3 4">
    <name type="scientific">Ureibacillus chungkukjangi</name>
    <dbReference type="NCBI Taxonomy" id="1202712"/>
    <lineage>
        <taxon>Bacteria</taxon>
        <taxon>Bacillati</taxon>
        <taxon>Bacillota</taxon>
        <taxon>Bacilli</taxon>
        <taxon>Bacillales</taxon>
        <taxon>Caryophanaceae</taxon>
        <taxon>Ureibacillus</taxon>
    </lineage>
</organism>
<dbReference type="OrthoDB" id="2740183at2"/>
<feature type="compositionally biased region" description="Basic and acidic residues" evidence="1">
    <location>
        <begin position="48"/>
        <end position="59"/>
    </location>
</feature>
<evidence type="ECO:0000313" key="3">
    <source>
        <dbReference type="EMBL" id="PYF06614.1"/>
    </source>
</evidence>
<protein>
    <submittedName>
        <fullName evidence="3">Uncharacterized protein</fullName>
    </submittedName>
</protein>
<keyword evidence="2" id="KW-1133">Transmembrane helix</keyword>
<sequence length="59" mass="6633">MNGKKVAIYFVGFIILVCVLIVVAMQIFFKTYEPKTNNEEDSVSIKIPESEGTQHLDIA</sequence>
<keyword evidence="2" id="KW-0812">Transmembrane</keyword>
<gene>
    <name evidence="3" type="ORF">BJ095_10835</name>
</gene>
<evidence type="ECO:0000256" key="1">
    <source>
        <dbReference type="SAM" id="MobiDB-lite"/>
    </source>
</evidence>
<dbReference type="Proteomes" id="UP000247416">
    <property type="component" value="Unassembled WGS sequence"/>
</dbReference>
<proteinExistence type="predicted"/>
<keyword evidence="2" id="KW-0472">Membrane</keyword>
<reference evidence="3 4" key="1">
    <citation type="submission" date="2018-06" db="EMBL/GenBank/DDBJ databases">
        <title>Genomic Encyclopedia of Archaeal and Bacterial Type Strains, Phase II (KMG-II): from individual species to whole genera.</title>
        <authorList>
            <person name="Goeker M."/>
        </authorList>
    </citation>
    <scope>NUCLEOTIDE SEQUENCE [LARGE SCALE GENOMIC DNA]</scope>
    <source>
        <strain evidence="3 4">KACC 16626</strain>
    </source>
</reference>
<dbReference type="RefSeq" id="WP_107934746.1">
    <property type="nucleotide sequence ID" value="NZ_CP085009.1"/>
</dbReference>
<name>A0A318TPN2_9BACL</name>
<feature type="region of interest" description="Disordered" evidence="1">
    <location>
        <begin position="36"/>
        <end position="59"/>
    </location>
</feature>
<keyword evidence="4" id="KW-1185">Reference proteome</keyword>
<dbReference type="AlphaFoldDB" id="A0A318TPN2"/>
<comment type="caution">
    <text evidence="3">The sequence shown here is derived from an EMBL/GenBank/DDBJ whole genome shotgun (WGS) entry which is preliminary data.</text>
</comment>
<dbReference type="EMBL" id="QJTJ01000008">
    <property type="protein sequence ID" value="PYF06614.1"/>
    <property type="molecule type" value="Genomic_DNA"/>
</dbReference>
<evidence type="ECO:0000256" key="2">
    <source>
        <dbReference type="SAM" id="Phobius"/>
    </source>
</evidence>
<evidence type="ECO:0000313" key="4">
    <source>
        <dbReference type="Proteomes" id="UP000247416"/>
    </source>
</evidence>
<accession>A0A318TPN2</accession>
<feature type="transmembrane region" description="Helical" evidence="2">
    <location>
        <begin position="6"/>
        <end position="29"/>
    </location>
</feature>